<keyword evidence="3" id="KW-0472">Membrane</keyword>
<dbReference type="SUPFAM" id="SSF52833">
    <property type="entry name" value="Thioredoxin-like"/>
    <property type="match status" value="1"/>
</dbReference>
<evidence type="ECO:0000256" key="3">
    <source>
        <dbReference type="SAM" id="Phobius"/>
    </source>
</evidence>
<dbReference type="RefSeq" id="WP_132256657.1">
    <property type="nucleotide sequence ID" value="NZ_SLZQ01000001.1"/>
</dbReference>
<organism evidence="6 7">
    <name type="scientific">Paucimonas lemoignei</name>
    <name type="common">Pseudomonas lemoignei</name>
    <dbReference type="NCBI Taxonomy" id="29443"/>
    <lineage>
        <taxon>Bacteria</taxon>
        <taxon>Pseudomonadati</taxon>
        <taxon>Pseudomonadota</taxon>
        <taxon>Betaproteobacteria</taxon>
        <taxon>Burkholderiales</taxon>
        <taxon>Burkholderiaceae</taxon>
        <taxon>Paucimonas</taxon>
    </lineage>
</organism>
<evidence type="ECO:0000313" key="7">
    <source>
        <dbReference type="Proteomes" id="UP000295382"/>
    </source>
</evidence>
<evidence type="ECO:0000256" key="2">
    <source>
        <dbReference type="ARBA" id="ARBA00023008"/>
    </source>
</evidence>
<evidence type="ECO:0000259" key="5">
    <source>
        <dbReference type="PROSITE" id="PS51352"/>
    </source>
</evidence>
<keyword evidence="4" id="KW-0732">Signal</keyword>
<keyword evidence="2" id="KW-0186">Copper</keyword>
<dbReference type="AlphaFoldDB" id="A0A4R3I1C2"/>
<gene>
    <name evidence="6" type="ORF">EDC30_101324</name>
</gene>
<keyword evidence="7" id="KW-1185">Reference proteome</keyword>
<dbReference type="InterPro" id="IPR036249">
    <property type="entry name" value="Thioredoxin-like_sf"/>
</dbReference>
<name>A0A4R3I1C2_PAULE</name>
<feature type="domain" description="Thioredoxin" evidence="5">
    <location>
        <begin position="21"/>
        <end position="201"/>
    </location>
</feature>
<sequence>MMRWLIALCLGWLTMAAVATPLALPPAPSATVTQHLQRQLPLSLVFLDDTGAPVSLGELFRHGPVVMMLGYYRCPNLCSTLMEDALQSLANVQLPRGTYRIIAVSIDPSETSQVAAAKKIGYSRMLGEQARDLSLLTGDVDAIAILAQEMGFSYRYDARTGQYIHPAGLLVATADGKISRYFMGVDFPARDLRLALTEASDGRIGAVTDRLALLCSHYDPATGRYSVAVMRIAGFVSLAGLAGLAAWLWLHGRSRQ</sequence>
<comment type="caution">
    <text evidence="6">The sequence shown here is derived from an EMBL/GenBank/DDBJ whole genome shotgun (WGS) entry which is preliminary data.</text>
</comment>
<reference evidence="6 7" key="1">
    <citation type="submission" date="2019-03" db="EMBL/GenBank/DDBJ databases">
        <title>Genomic Encyclopedia of Type Strains, Phase IV (KMG-IV): sequencing the most valuable type-strain genomes for metagenomic binning, comparative biology and taxonomic classification.</title>
        <authorList>
            <person name="Goeker M."/>
        </authorList>
    </citation>
    <scope>NUCLEOTIDE SEQUENCE [LARGE SCALE GENOMIC DNA]</scope>
    <source>
        <strain evidence="6 7">DSM 7445</strain>
    </source>
</reference>
<dbReference type="Gene3D" id="3.40.30.10">
    <property type="entry name" value="Glutaredoxin"/>
    <property type="match status" value="1"/>
</dbReference>
<dbReference type="CDD" id="cd02968">
    <property type="entry name" value="SCO"/>
    <property type="match status" value="1"/>
</dbReference>
<protein>
    <submittedName>
        <fullName evidence="6">Protein SCO1/2</fullName>
    </submittedName>
</protein>
<comment type="similarity">
    <text evidence="1">Belongs to the SCO1/2 family.</text>
</comment>
<accession>A0A4R3I1C2</accession>
<proteinExistence type="inferred from homology"/>
<feature type="transmembrane region" description="Helical" evidence="3">
    <location>
        <begin position="228"/>
        <end position="250"/>
    </location>
</feature>
<dbReference type="EMBL" id="SLZQ01000001">
    <property type="protein sequence ID" value="TCS39368.1"/>
    <property type="molecule type" value="Genomic_DNA"/>
</dbReference>
<feature type="signal peptide" evidence="4">
    <location>
        <begin position="1"/>
        <end position="19"/>
    </location>
</feature>
<keyword evidence="3" id="KW-0812">Transmembrane</keyword>
<dbReference type="OrthoDB" id="9786756at2"/>
<evidence type="ECO:0000256" key="4">
    <source>
        <dbReference type="SAM" id="SignalP"/>
    </source>
</evidence>
<keyword evidence="3" id="KW-1133">Transmembrane helix</keyword>
<dbReference type="InterPro" id="IPR003782">
    <property type="entry name" value="SCO1/SenC"/>
</dbReference>
<dbReference type="Proteomes" id="UP000295382">
    <property type="component" value="Unassembled WGS sequence"/>
</dbReference>
<evidence type="ECO:0000256" key="1">
    <source>
        <dbReference type="ARBA" id="ARBA00010996"/>
    </source>
</evidence>
<feature type="chain" id="PRO_5020283148" evidence="4">
    <location>
        <begin position="20"/>
        <end position="256"/>
    </location>
</feature>
<dbReference type="InterPro" id="IPR013766">
    <property type="entry name" value="Thioredoxin_domain"/>
</dbReference>
<dbReference type="Pfam" id="PF02630">
    <property type="entry name" value="SCO1-SenC"/>
    <property type="match status" value="1"/>
</dbReference>
<dbReference type="PROSITE" id="PS51352">
    <property type="entry name" value="THIOREDOXIN_2"/>
    <property type="match status" value="1"/>
</dbReference>
<evidence type="ECO:0000313" key="6">
    <source>
        <dbReference type="EMBL" id="TCS39368.1"/>
    </source>
</evidence>